<dbReference type="AlphaFoldDB" id="A0A1I7AKE7"/>
<accession>A0A1I7AKE7</accession>
<feature type="transmembrane region" description="Helical" evidence="2">
    <location>
        <begin position="33"/>
        <end position="52"/>
    </location>
</feature>
<keyword evidence="3" id="KW-0132">Cell division</keyword>
<dbReference type="eggNOG" id="COG2919">
    <property type="taxonomic scope" value="Bacteria"/>
</dbReference>
<organism evidence="3 4">
    <name type="scientific">Sedimentitalea nanhaiensis</name>
    <dbReference type="NCBI Taxonomy" id="999627"/>
    <lineage>
        <taxon>Bacteria</taxon>
        <taxon>Pseudomonadati</taxon>
        <taxon>Pseudomonadota</taxon>
        <taxon>Alphaproteobacteria</taxon>
        <taxon>Rhodobacterales</taxon>
        <taxon>Paracoccaceae</taxon>
        <taxon>Sedimentitalea</taxon>
    </lineage>
</organism>
<keyword evidence="2" id="KW-1133">Transmembrane helix</keyword>
<protein>
    <submittedName>
        <fullName evidence="3">Cell division protein FtsB</fullName>
    </submittedName>
</protein>
<reference evidence="3 4" key="1">
    <citation type="submission" date="2016-10" db="EMBL/GenBank/DDBJ databases">
        <authorList>
            <person name="de Groot N.N."/>
        </authorList>
    </citation>
    <scope>NUCLEOTIDE SEQUENCE [LARGE SCALE GENOMIC DNA]</scope>
    <source>
        <strain evidence="3 4">CGMCC 1.10959</strain>
    </source>
</reference>
<keyword evidence="3" id="KW-0131">Cell cycle</keyword>
<evidence type="ECO:0000256" key="2">
    <source>
        <dbReference type="SAM" id="Phobius"/>
    </source>
</evidence>
<dbReference type="Pfam" id="PF04977">
    <property type="entry name" value="DivIC"/>
    <property type="match status" value="1"/>
</dbReference>
<feature type="coiled-coil region" evidence="1">
    <location>
        <begin position="68"/>
        <end position="95"/>
    </location>
</feature>
<dbReference type="InterPro" id="IPR007060">
    <property type="entry name" value="FtsL/DivIC"/>
</dbReference>
<evidence type="ECO:0000313" key="3">
    <source>
        <dbReference type="EMBL" id="SFT75451.1"/>
    </source>
</evidence>
<keyword evidence="2" id="KW-0472">Membrane</keyword>
<evidence type="ECO:0000313" key="4">
    <source>
        <dbReference type="Proteomes" id="UP000182466"/>
    </source>
</evidence>
<keyword evidence="1" id="KW-0175">Coiled coil</keyword>
<dbReference type="GO" id="GO:0051301">
    <property type="term" value="P:cell division"/>
    <property type="evidence" value="ECO:0007669"/>
    <property type="project" value="UniProtKB-KW"/>
</dbReference>
<dbReference type="EMBL" id="FPAW01000007">
    <property type="protein sequence ID" value="SFT75451.1"/>
    <property type="molecule type" value="Genomic_DNA"/>
</dbReference>
<keyword evidence="4" id="KW-1185">Reference proteome</keyword>
<evidence type="ECO:0000256" key="1">
    <source>
        <dbReference type="SAM" id="Coils"/>
    </source>
</evidence>
<proteinExistence type="predicted"/>
<dbReference type="Proteomes" id="UP000182466">
    <property type="component" value="Unassembled WGS sequence"/>
</dbReference>
<keyword evidence="2" id="KW-0812">Transmembrane</keyword>
<dbReference type="STRING" id="999627.SAMN05216236_10721"/>
<sequence length="121" mass="13803">MANHLWHSLCKCPQWAHVRQYILTRSTRPGFGALIYFSAAFALCTYFTFAAVQGDFGLFRRVEIVAESDALRDTLGHLEREISAAENLTRRLSDDYLDLDLLDQQARSVLGLLRADEIVIR</sequence>
<gene>
    <name evidence="3" type="ORF">SAMN05216236_10721</name>
</gene>
<name>A0A1I7AKE7_9RHOB</name>